<name>A0AAD0LAR3_PSEPU</name>
<evidence type="ECO:0000256" key="2">
    <source>
        <dbReference type="SAM" id="Phobius"/>
    </source>
</evidence>
<dbReference type="RefSeq" id="WP_112899601.1">
    <property type="nucleotide sequence ID" value="NZ_CP030750.1"/>
</dbReference>
<keyword evidence="2" id="KW-1133">Transmembrane helix</keyword>
<dbReference type="AlphaFoldDB" id="A0AAD0LAR3"/>
<keyword evidence="2" id="KW-0472">Membrane</keyword>
<protein>
    <submittedName>
        <fullName evidence="3">Uncharacterized protein</fullName>
    </submittedName>
</protein>
<dbReference type="EMBL" id="CP030750">
    <property type="protein sequence ID" value="AXA27642.1"/>
    <property type="molecule type" value="Genomic_DNA"/>
</dbReference>
<organism evidence="3 4">
    <name type="scientific">Pseudomonas putida</name>
    <name type="common">Arthrobacter siderocapsulatus</name>
    <dbReference type="NCBI Taxonomy" id="303"/>
    <lineage>
        <taxon>Bacteria</taxon>
        <taxon>Pseudomonadati</taxon>
        <taxon>Pseudomonadota</taxon>
        <taxon>Gammaproteobacteria</taxon>
        <taxon>Pseudomonadales</taxon>
        <taxon>Pseudomonadaceae</taxon>
        <taxon>Pseudomonas</taxon>
    </lineage>
</organism>
<dbReference type="Gene3D" id="1.10.287.1490">
    <property type="match status" value="1"/>
</dbReference>
<feature type="transmembrane region" description="Helical" evidence="2">
    <location>
        <begin position="325"/>
        <end position="352"/>
    </location>
</feature>
<feature type="coiled-coil region" evidence="1">
    <location>
        <begin position="147"/>
        <end position="174"/>
    </location>
</feature>
<evidence type="ECO:0000313" key="4">
    <source>
        <dbReference type="Proteomes" id="UP000251617"/>
    </source>
</evidence>
<dbReference type="Proteomes" id="UP000251617">
    <property type="component" value="Chromosome"/>
</dbReference>
<feature type="transmembrane region" description="Helical" evidence="2">
    <location>
        <begin position="286"/>
        <end position="305"/>
    </location>
</feature>
<keyword evidence="1" id="KW-0175">Coiled coil</keyword>
<accession>A0AAD0LAR3</accession>
<proteinExistence type="predicted"/>
<reference evidence="3 4" key="1">
    <citation type="submission" date="2018-06" db="EMBL/GenBank/DDBJ databases">
        <title>The genome of Pseudomonas putida NX-1, a lignin degrader.</title>
        <authorList>
            <person name="Xu Z."/>
        </authorList>
    </citation>
    <scope>NUCLEOTIDE SEQUENCE [LARGE SCALE GENOMIC DNA]</scope>
    <source>
        <strain evidence="3 4">NX-1</strain>
    </source>
</reference>
<feature type="coiled-coil region" evidence="1">
    <location>
        <begin position="210"/>
        <end position="265"/>
    </location>
</feature>
<gene>
    <name evidence="3" type="ORF">C1S65_18115</name>
</gene>
<sequence>MTVNLVNFDELAGNLSSLSFNVANINKRFTTTTLYEQLLKEDATVVSDVSLDKRERFFTTINPVFLRRIHFTGVNLKGIELVIYTSEGTTRTVSVPSETKGGSVAVINEFCVKFSIKTSSKFSKPALRKVSIWGFDFINAQKTKTGIQNYINANNNVEEFIKQARLEVSNLQASHDGLVSDSTSLAESIETLTAESAELSANVNTEMATLGQIKASLKDSETDLTKLNAEIEAKRSNAQQLDRERKILNDEIASLKQELSSLVNDRSVISDEFTDYVKEGKAQATIYLALMILPCLTIGLCAYLIHNGASNLVFTHYAAREDMIAALMLRIPLALALGAAIYYSWLIGSAFLRKIFSIQEERLTLAKLLVLAKNTVFSTAEDLGIDPKEKFYLRTRLKIELLKSHLAKDIGSEMRLMELEKLTIPPRNGLDTEDEDAETQAKSK</sequence>
<keyword evidence="2" id="KW-0812">Transmembrane</keyword>
<evidence type="ECO:0000313" key="3">
    <source>
        <dbReference type="EMBL" id="AXA27642.1"/>
    </source>
</evidence>
<evidence type="ECO:0000256" key="1">
    <source>
        <dbReference type="SAM" id="Coils"/>
    </source>
</evidence>